<protein>
    <submittedName>
        <fullName evidence="1">Uncharacterized protein</fullName>
    </submittedName>
</protein>
<evidence type="ECO:0000313" key="2">
    <source>
        <dbReference type="Proteomes" id="UP000298663"/>
    </source>
</evidence>
<dbReference type="AlphaFoldDB" id="A0A4U8UNW7"/>
<proteinExistence type="predicted"/>
<reference evidence="1 2" key="1">
    <citation type="journal article" date="2015" name="Genome Biol.">
        <title>Comparative genomics of Steinernema reveals deeply conserved gene regulatory networks.</title>
        <authorList>
            <person name="Dillman A.R."/>
            <person name="Macchietto M."/>
            <person name="Porter C.F."/>
            <person name="Rogers A."/>
            <person name="Williams B."/>
            <person name="Antoshechkin I."/>
            <person name="Lee M.M."/>
            <person name="Goodwin Z."/>
            <person name="Lu X."/>
            <person name="Lewis E.E."/>
            <person name="Goodrich-Blair H."/>
            <person name="Stock S.P."/>
            <person name="Adams B.J."/>
            <person name="Sternberg P.W."/>
            <person name="Mortazavi A."/>
        </authorList>
    </citation>
    <scope>NUCLEOTIDE SEQUENCE [LARGE SCALE GENOMIC DNA]</scope>
    <source>
        <strain evidence="1 2">ALL</strain>
    </source>
</reference>
<gene>
    <name evidence="1" type="ORF">L596_002229</name>
</gene>
<evidence type="ECO:0000313" key="1">
    <source>
        <dbReference type="EMBL" id="TMS34692.1"/>
    </source>
</evidence>
<comment type="caution">
    <text evidence="1">The sequence shown here is derived from an EMBL/GenBank/DDBJ whole genome shotgun (WGS) entry which is preliminary data.</text>
</comment>
<dbReference type="EMBL" id="AZBU02000001">
    <property type="protein sequence ID" value="TMS34692.1"/>
    <property type="molecule type" value="Genomic_DNA"/>
</dbReference>
<sequence>MRVGSPLLCRRRSLPQSSSRQRRENRRCHGRYCRTNNSSRQPGRVYWVRSVELLIPNSVPVPSLPFARMLLAFVSERLIGRFYSLFDRPLLSGAASLRRPLAVTVSARSR</sequence>
<reference evidence="1 2" key="2">
    <citation type="journal article" date="2019" name="G3 (Bethesda)">
        <title>Hybrid Assembly of the Genome of the Entomopathogenic Nematode Steinernema carpocapsae Identifies the X-Chromosome.</title>
        <authorList>
            <person name="Serra L."/>
            <person name="Macchietto M."/>
            <person name="Macias-Munoz A."/>
            <person name="McGill C.J."/>
            <person name="Rodriguez I.M."/>
            <person name="Rodriguez B."/>
            <person name="Murad R."/>
            <person name="Mortazavi A."/>
        </authorList>
    </citation>
    <scope>NUCLEOTIDE SEQUENCE [LARGE SCALE GENOMIC DNA]</scope>
    <source>
        <strain evidence="1 2">ALL</strain>
    </source>
</reference>
<name>A0A4U8UNW7_STECR</name>
<keyword evidence="2" id="KW-1185">Reference proteome</keyword>
<dbReference type="Proteomes" id="UP000298663">
    <property type="component" value="Unassembled WGS sequence"/>
</dbReference>
<organism evidence="1 2">
    <name type="scientific">Steinernema carpocapsae</name>
    <name type="common">Entomopathogenic nematode</name>
    <dbReference type="NCBI Taxonomy" id="34508"/>
    <lineage>
        <taxon>Eukaryota</taxon>
        <taxon>Metazoa</taxon>
        <taxon>Ecdysozoa</taxon>
        <taxon>Nematoda</taxon>
        <taxon>Chromadorea</taxon>
        <taxon>Rhabditida</taxon>
        <taxon>Tylenchina</taxon>
        <taxon>Panagrolaimomorpha</taxon>
        <taxon>Strongyloidoidea</taxon>
        <taxon>Steinernematidae</taxon>
        <taxon>Steinernema</taxon>
    </lineage>
</organism>
<accession>A0A4U8UNW7</accession>